<protein>
    <submittedName>
        <fullName evidence="1">DinB family protein</fullName>
    </submittedName>
</protein>
<sequence>MLTQTLNTIFTRDLKRLQNEIAAYQNEQVLWLVDKGIANSGGNLCLHLLGNINAYIGAVIGNSGYVRNRPLEFTDTGITKADLLQRIDATIATVNHAFTLLTEEDLLREYPMLVLEQPTTYTFFLVHLAAHLSYHLGQINYHRRLLDV</sequence>
<comment type="caution">
    <text evidence="1">The sequence shown here is derived from an EMBL/GenBank/DDBJ whole genome shotgun (WGS) entry which is preliminary data.</text>
</comment>
<keyword evidence="2" id="KW-1185">Reference proteome</keyword>
<dbReference type="SUPFAM" id="SSF109854">
    <property type="entry name" value="DinB/YfiT-like putative metalloenzymes"/>
    <property type="match status" value="1"/>
</dbReference>
<reference evidence="2" key="1">
    <citation type="journal article" date="2019" name="Int. J. Syst. Evol. Microbiol.">
        <title>The Global Catalogue of Microorganisms (GCM) 10K type strain sequencing project: providing services to taxonomists for standard genome sequencing and annotation.</title>
        <authorList>
            <consortium name="The Broad Institute Genomics Platform"/>
            <consortium name="The Broad Institute Genome Sequencing Center for Infectious Disease"/>
            <person name="Wu L."/>
            <person name="Ma J."/>
        </authorList>
    </citation>
    <scope>NUCLEOTIDE SEQUENCE [LARGE SCALE GENOMIC DNA]</scope>
    <source>
        <strain evidence="2">CECT 8010</strain>
    </source>
</reference>
<name>A0ABV8PUP6_9BACT</name>
<dbReference type="EMBL" id="JBHSDC010000003">
    <property type="protein sequence ID" value="MFC4231304.1"/>
    <property type="molecule type" value="Genomic_DNA"/>
</dbReference>
<proteinExistence type="predicted"/>
<organism evidence="1 2">
    <name type="scientific">Parasediminibacterium paludis</name>
    <dbReference type="NCBI Taxonomy" id="908966"/>
    <lineage>
        <taxon>Bacteria</taxon>
        <taxon>Pseudomonadati</taxon>
        <taxon>Bacteroidota</taxon>
        <taxon>Chitinophagia</taxon>
        <taxon>Chitinophagales</taxon>
        <taxon>Chitinophagaceae</taxon>
        <taxon>Parasediminibacterium</taxon>
    </lineage>
</organism>
<dbReference type="InterPro" id="IPR011466">
    <property type="entry name" value="DUF1572"/>
</dbReference>
<gene>
    <name evidence="1" type="ORF">ACFOW1_05345</name>
</gene>
<dbReference type="RefSeq" id="WP_379012701.1">
    <property type="nucleotide sequence ID" value="NZ_JBHSDC010000003.1"/>
</dbReference>
<evidence type="ECO:0000313" key="2">
    <source>
        <dbReference type="Proteomes" id="UP001595906"/>
    </source>
</evidence>
<dbReference type="Gene3D" id="1.20.120.450">
    <property type="entry name" value="dinb family like domain"/>
    <property type="match status" value="1"/>
</dbReference>
<accession>A0ABV8PUP6</accession>
<dbReference type="Pfam" id="PF07609">
    <property type="entry name" value="DUF1572"/>
    <property type="match status" value="1"/>
</dbReference>
<dbReference type="InterPro" id="IPR034660">
    <property type="entry name" value="DinB/YfiT-like"/>
</dbReference>
<dbReference type="Proteomes" id="UP001595906">
    <property type="component" value="Unassembled WGS sequence"/>
</dbReference>
<evidence type="ECO:0000313" key="1">
    <source>
        <dbReference type="EMBL" id="MFC4231304.1"/>
    </source>
</evidence>